<dbReference type="AlphaFoldDB" id="A0A061JFU9"/>
<dbReference type="InterPro" id="IPR036397">
    <property type="entry name" value="RNaseH_sf"/>
</dbReference>
<evidence type="ECO:0000313" key="3">
    <source>
        <dbReference type="Proteomes" id="UP000026922"/>
    </source>
</evidence>
<name>A0A061JFU9_9PROT</name>
<evidence type="ECO:0000313" key="2">
    <source>
        <dbReference type="EMBL" id="ETZ04560.1"/>
    </source>
</evidence>
<dbReference type="GO" id="GO:0003676">
    <property type="term" value="F:nucleic acid binding"/>
    <property type="evidence" value="ECO:0007669"/>
    <property type="project" value="InterPro"/>
</dbReference>
<gene>
    <name evidence="2" type="ORF">K737_301032</name>
</gene>
<dbReference type="Proteomes" id="UP000026922">
    <property type="component" value="Unassembled WGS sequence"/>
</dbReference>
<dbReference type="SUPFAM" id="SSF53098">
    <property type="entry name" value="Ribonuclease H-like"/>
    <property type="match status" value="1"/>
</dbReference>
<dbReference type="InterPro" id="IPR038717">
    <property type="entry name" value="Tc1-like_DDE_dom"/>
</dbReference>
<keyword evidence="3" id="KW-1185">Reference proteome</keyword>
<accession>A0A061JFU9</accession>
<reference evidence="2 3" key="1">
    <citation type="journal article" date="2013" name="Genome Announc.">
        <title>Draft Genome Sequence of Holospora undulata Strain HU1, a Micronucleus-Specific Symbiont of the Ciliate Paramecium caudatum.</title>
        <authorList>
            <person name="Dohra H."/>
            <person name="Suzuki H."/>
            <person name="Suzuki T."/>
            <person name="Tanaka K."/>
            <person name="Fujishima M."/>
        </authorList>
    </citation>
    <scope>NUCLEOTIDE SEQUENCE [LARGE SCALE GENOMIC DNA]</scope>
    <source>
        <strain evidence="2 3">HU1</strain>
    </source>
</reference>
<comment type="caution">
    <text evidence="2">The sequence shown here is derived from an EMBL/GenBank/DDBJ whole genome shotgun (WGS) entry which is preliminary data.</text>
</comment>
<dbReference type="Pfam" id="PF13358">
    <property type="entry name" value="DDE_3"/>
    <property type="match status" value="1"/>
</dbReference>
<feature type="domain" description="Tc1-like transposase DDE" evidence="1">
    <location>
        <begin position="1"/>
        <end position="62"/>
    </location>
</feature>
<organism evidence="2 3">
    <name type="scientific">Holospora undulata HU1</name>
    <dbReference type="NCBI Taxonomy" id="1321371"/>
    <lineage>
        <taxon>Bacteria</taxon>
        <taxon>Pseudomonadati</taxon>
        <taxon>Pseudomonadota</taxon>
        <taxon>Alphaproteobacteria</taxon>
        <taxon>Holosporales</taxon>
        <taxon>Holosporaceae</taxon>
        <taxon>Holospora</taxon>
    </lineage>
</organism>
<protein>
    <recommendedName>
        <fullName evidence="1">Tc1-like transposase DDE domain-containing protein</fullName>
    </recommendedName>
</protein>
<dbReference type="InterPro" id="IPR012337">
    <property type="entry name" value="RNaseH-like_sf"/>
</dbReference>
<dbReference type="EMBL" id="ARPM03000177">
    <property type="protein sequence ID" value="ETZ04560.1"/>
    <property type="molecule type" value="Genomic_DNA"/>
</dbReference>
<dbReference type="Gene3D" id="3.30.420.10">
    <property type="entry name" value="Ribonuclease H-like superfamily/Ribonuclease H"/>
    <property type="match status" value="1"/>
</dbReference>
<proteinExistence type="predicted"/>
<evidence type="ECO:0000259" key="1">
    <source>
        <dbReference type="Pfam" id="PF13358"/>
    </source>
</evidence>
<sequence length="90" mass="10566">MIVDRGSYNINRETQKAAVTHNIILHYLPPYSPNLNPIERCWKIMNEQVINNRFFSSAKEFREAIMHFFNTTWPEIATSMTDRVMIAFSG</sequence>